<dbReference type="EMBL" id="AGNL01011185">
    <property type="protein sequence ID" value="EJK68542.1"/>
    <property type="molecule type" value="Genomic_DNA"/>
</dbReference>
<organism evidence="2 3">
    <name type="scientific">Thalassiosira oceanica</name>
    <name type="common">Marine diatom</name>
    <dbReference type="NCBI Taxonomy" id="159749"/>
    <lineage>
        <taxon>Eukaryota</taxon>
        <taxon>Sar</taxon>
        <taxon>Stramenopiles</taxon>
        <taxon>Ochrophyta</taxon>
        <taxon>Bacillariophyta</taxon>
        <taxon>Coscinodiscophyceae</taxon>
        <taxon>Thalassiosirophycidae</taxon>
        <taxon>Thalassiosirales</taxon>
        <taxon>Thalassiosiraceae</taxon>
        <taxon>Thalassiosira</taxon>
    </lineage>
</organism>
<evidence type="ECO:0000313" key="3">
    <source>
        <dbReference type="Proteomes" id="UP000266841"/>
    </source>
</evidence>
<sequence length="114" mass="12719">MSVTLLHSEIAILVLTKCANRGVVPTSRLTSIHEREFLPTWQPHLPLYKRYLDESSYFGIQPRTMSRLTRQLEPRNRKAVESSEARPGAGGKPRATLITAVTPTSVNPAAARPR</sequence>
<feature type="non-terminal residue" evidence="2">
    <location>
        <position position="114"/>
    </location>
</feature>
<reference evidence="2 3" key="1">
    <citation type="journal article" date="2012" name="Genome Biol.">
        <title>Genome and low-iron response of an oceanic diatom adapted to chronic iron limitation.</title>
        <authorList>
            <person name="Lommer M."/>
            <person name="Specht M."/>
            <person name="Roy A.S."/>
            <person name="Kraemer L."/>
            <person name="Andreson R."/>
            <person name="Gutowska M.A."/>
            <person name="Wolf J."/>
            <person name="Bergner S.V."/>
            <person name="Schilhabel M.B."/>
            <person name="Klostermeier U.C."/>
            <person name="Beiko R.G."/>
            <person name="Rosenstiel P."/>
            <person name="Hippler M."/>
            <person name="Laroche J."/>
        </authorList>
    </citation>
    <scope>NUCLEOTIDE SEQUENCE [LARGE SCALE GENOMIC DNA]</scope>
    <source>
        <strain evidence="2 3">CCMP1005</strain>
    </source>
</reference>
<name>K0TDD6_THAOC</name>
<keyword evidence="3" id="KW-1185">Reference proteome</keyword>
<proteinExistence type="predicted"/>
<dbReference type="AlphaFoldDB" id="K0TDD6"/>
<comment type="caution">
    <text evidence="2">The sequence shown here is derived from an EMBL/GenBank/DDBJ whole genome shotgun (WGS) entry which is preliminary data.</text>
</comment>
<evidence type="ECO:0000256" key="1">
    <source>
        <dbReference type="SAM" id="MobiDB-lite"/>
    </source>
</evidence>
<evidence type="ECO:0000313" key="2">
    <source>
        <dbReference type="EMBL" id="EJK68542.1"/>
    </source>
</evidence>
<dbReference type="Proteomes" id="UP000266841">
    <property type="component" value="Unassembled WGS sequence"/>
</dbReference>
<feature type="region of interest" description="Disordered" evidence="1">
    <location>
        <begin position="72"/>
        <end position="114"/>
    </location>
</feature>
<accession>K0TDD6</accession>
<protein>
    <submittedName>
        <fullName evidence="2">Uncharacterized protein</fullName>
    </submittedName>
</protein>
<feature type="compositionally biased region" description="Basic and acidic residues" evidence="1">
    <location>
        <begin position="72"/>
        <end position="84"/>
    </location>
</feature>
<gene>
    <name evidence="2" type="ORF">THAOC_10266</name>
</gene>